<organism evidence="2">
    <name type="scientific">Timema douglasi</name>
    <name type="common">Walking stick</name>
    <dbReference type="NCBI Taxonomy" id="61478"/>
    <lineage>
        <taxon>Eukaryota</taxon>
        <taxon>Metazoa</taxon>
        <taxon>Ecdysozoa</taxon>
        <taxon>Arthropoda</taxon>
        <taxon>Hexapoda</taxon>
        <taxon>Insecta</taxon>
        <taxon>Pterygota</taxon>
        <taxon>Neoptera</taxon>
        <taxon>Polyneoptera</taxon>
        <taxon>Phasmatodea</taxon>
        <taxon>Timematodea</taxon>
        <taxon>Timematoidea</taxon>
        <taxon>Timematidae</taxon>
        <taxon>Timema</taxon>
    </lineage>
</organism>
<reference evidence="2" key="1">
    <citation type="submission" date="2020-11" db="EMBL/GenBank/DDBJ databases">
        <authorList>
            <person name="Tran Van P."/>
        </authorList>
    </citation>
    <scope>NUCLEOTIDE SEQUENCE</scope>
</reference>
<dbReference type="Gene3D" id="2.40.50.140">
    <property type="entry name" value="Nucleic acid-binding proteins"/>
    <property type="match status" value="1"/>
</dbReference>
<dbReference type="SUPFAM" id="SSF50249">
    <property type="entry name" value="Nucleic acid-binding proteins"/>
    <property type="match status" value="1"/>
</dbReference>
<gene>
    <name evidence="2" type="ORF">TDIB3V08_LOCUS8009</name>
</gene>
<sequence>MSLSLSEGALETIMRGGTVENPTMQILGSRKMGGDATSERYRLLLSDGRHLNSFAMLATQLNEKVISGELSDYTVVQINRHITSMINNSGKGEK</sequence>
<dbReference type="InterPro" id="IPR007199">
    <property type="entry name" value="Rep_factor-A_N"/>
</dbReference>
<dbReference type="GO" id="GO:0003677">
    <property type="term" value="F:DNA binding"/>
    <property type="evidence" value="ECO:0007669"/>
    <property type="project" value="InterPro"/>
</dbReference>
<name>A0A7R8VNI4_TIMDO</name>
<dbReference type="GO" id="GO:0006260">
    <property type="term" value="P:DNA replication"/>
    <property type="evidence" value="ECO:0007669"/>
    <property type="project" value="InterPro"/>
</dbReference>
<evidence type="ECO:0000313" key="2">
    <source>
        <dbReference type="EMBL" id="CAD7201817.1"/>
    </source>
</evidence>
<proteinExistence type="predicted"/>
<dbReference type="GO" id="GO:0005634">
    <property type="term" value="C:nucleus"/>
    <property type="evidence" value="ECO:0007669"/>
    <property type="project" value="InterPro"/>
</dbReference>
<evidence type="ECO:0000259" key="1">
    <source>
        <dbReference type="Pfam" id="PF04057"/>
    </source>
</evidence>
<dbReference type="AlphaFoldDB" id="A0A7R8VNI4"/>
<dbReference type="Pfam" id="PF04057">
    <property type="entry name" value="Rep-A_N"/>
    <property type="match status" value="1"/>
</dbReference>
<accession>A0A7R8VNI4</accession>
<dbReference type="CDD" id="cd04477">
    <property type="entry name" value="RPA1N"/>
    <property type="match status" value="1"/>
</dbReference>
<protein>
    <recommendedName>
        <fullName evidence="1">Replication factor-A protein 1 N-terminal domain-containing protein</fullName>
    </recommendedName>
</protein>
<dbReference type="InterPro" id="IPR012340">
    <property type="entry name" value="NA-bd_OB-fold"/>
</dbReference>
<feature type="domain" description="Replication factor-A protein 1 N-terminal" evidence="1">
    <location>
        <begin position="5"/>
        <end position="88"/>
    </location>
</feature>
<dbReference type="EMBL" id="OA568719">
    <property type="protein sequence ID" value="CAD7201817.1"/>
    <property type="molecule type" value="Genomic_DNA"/>
</dbReference>